<keyword evidence="1" id="KW-0175">Coiled coil</keyword>
<evidence type="ECO:0000313" key="3">
    <source>
        <dbReference type="Proteomes" id="UP000243197"/>
    </source>
</evidence>
<protein>
    <recommendedName>
        <fullName evidence="4">Septum formation initiator</fullName>
    </recommendedName>
</protein>
<keyword evidence="3" id="KW-1185">Reference proteome</keyword>
<organism evidence="2 3">
    <name type="scientific">Ichthyobacterium seriolicida</name>
    <dbReference type="NCBI Taxonomy" id="242600"/>
    <lineage>
        <taxon>Bacteria</taxon>
        <taxon>Pseudomonadati</taxon>
        <taxon>Bacteroidota</taxon>
        <taxon>Flavobacteriia</taxon>
        <taxon>Flavobacteriales</taxon>
        <taxon>Ichthyobacteriaceae</taxon>
        <taxon>Ichthyobacterium</taxon>
    </lineage>
</organism>
<dbReference type="EMBL" id="AP014564">
    <property type="protein sequence ID" value="BAV94933.1"/>
    <property type="molecule type" value="Genomic_DNA"/>
</dbReference>
<name>A0A1J1E1V4_9FLAO</name>
<sequence>MSFLDKNSFTVLLELSYEIEKLERSNDFYRKKIREDTKNLERIHIPYEIEKYAREKFLMKRENEDVFIIKRG</sequence>
<feature type="coiled-coil region" evidence="1">
    <location>
        <begin position="12"/>
        <end position="39"/>
    </location>
</feature>
<dbReference type="Proteomes" id="UP000243197">
    <property type="component" value="Chromosome"/>
</dbReference>
<dbReference type="AlphaFoldDB" id="A0A1J1E1V4"/>
<evidence type="ECO:0000256" key="1">
    <source>
        <dbReference type="SAM" id="Coils"/>
    </source>
</evidence>
<gene>
    <name evidence="2" type="ORF">JBKA6_0920</name>
</gene>
<dbReference type="KEGG" id="ise:JBKA6_0920"/>
<evidence type="ECO:0000313" key="2">
    <source>
        <dbReference type="EMBL" id="BAV94933.1"/>
    </source>
</evidence>
<accession>A0A1J1E1V4</accession>
<reference evidence="2 3" key="1">
    <citation type="submission" date="2014-03" db="EMBL/GenBank/DDBJ databases">
        <title>complete genome sequence of Flavobacteriaceae bacterium JBKA-6.</title>
        <authorList>
            <person name="Takano T."/>
            <person name="Nakamura Y."/>
            <person name="Takuma S."/>
            <person name="Yasuike M."/>
            <person name="Matsuyama T."/>
            <person name="Sakai T."/>
            <person name="Fujiwara A."/>
            <person name="Kimoto K."/>
            <person name="Fukuda Y."/>
            <person name="Kondo H."/>
            <person name="Hirono I."/>
            <person name="Nakayasu C."/>
        </authorList>
    </citation>
    <scope>NUCLEOTIDE SEQUENCE [LARGE SCALE GENOMIC DNA]</scope>
    <source>
        <strain evidence="2 3">JBKA-6</strain>
    </source>
</reference>
<evidence type="ECO:0008006" key="4">
    <source>
        <dbReference type="Google" id="ProtNLM"/>
    </source>
</evidence>
<proteinExistence type="predicted"/>